<proteinExistence type="predicted"/>
<protein>
    <submittedName>
        <fullName evidence="1">Uncharacterized protein</fullName>
    </submittedName>
</protein>
<evidence type="ECO:0000313" key="2">
    <source>
        <dbReference type="Proteomes" id="UP000316759"/>
    </source>
</evidence>
<evidence type="ECO:0000313" key="1">
    <source>
        <dbReference type="EMBL" id="TPP39746.1"/>
    </source>
</evidence>
<keyword evidence="2" id="KW-1185">Reference proteome</keyword>
<sequence>MYGSDDDCDLDRLLQIDEEMMTENKPAKVVTPPQGPTVKRTLEDTCNLHSRDGISTAGVKRRKSVFVQNNNQTLEPPHPLMDTCQPPPDRSVLHKRIPLGDYVSVTFSHGKRFYLEVSEQDTDVSITLLHFESTDLAEAAKGLLRQRIEKPSQNIQYVEHTRTNSSALWAAKYAPANYVDLISDEVK</sequence>
<dbReference type="Proteomes" id="UP000316759">
    <property type="component" value="Unassembled WGS sequence"/>
</dbReference>
<dbReference type="AlphaFoldDB" id="A0A504WT15"/>
<comment type="caution">
    <text evidence="1">The sequence shown here is derived from an EMBL/GenBank/DDBJ whole genome shotgun (WGS) entry which is preliminary data.</text>
</comment>
<reference evidence="1 2" key="1">
    <citation type="submission" date="2019-04" db="EMBL/GenBank/DDBJ databases">
        <title>Annotation for the trematode Fasciola gigantica.</title>
        <authorList>
            <person name="Choi Y.-J."/>
        </authorList>
    </citation>
    <scope>NUCLEOTIDE SEQUENCE [LARGE SCALE GENOMIC DNA]</scope>
    <source>
        <strain evidence="1">Uganda_cow_1</strain>
    </source>
</reference>
<accession>A0A504WT15</accession>
<dbReference type="OrthoDB" id="2195431at2759"/>
<name>A0A504WT15_FASGI</name>
<dbReference type="STRING" id="46835.A0A504WT15"/>
<gene>
    <name evidence="1" type="ORF">FGIG_11304</name>
</gene>
<dbReference type="EMBL" id="SUNJ01015808">
    <property type="protein sequence ID" value="TPP39746.1"/>
    <property type="molecule type" value="Genomic_DNA"/>
</dbReference>
<organism evidence="1 2">
    <name type="scientific">Fasciola gigantica</name>
    <name type="common">Giant liver fluke</name>
    <dbReference type="NCBI Taxonomy" id="46835"/>
    <lineage>
        <taxon>Eukaryota</taxon>
        <taxon>Metazoa</taxon>
        <taxon>Spiralia</taxon>
        <taxon>Lophotrochozoa</taxon>
        <taxon>Platyhelminthes</taxon>
        <taxon>Trematoda</taxon>
        <taxon>Digenea</taxon>
        <taxon>Plagiorchiida</taxon>
        <taxon>Echinostomata</taxon>
        <taxon>Echinostomatoidea</taxon>
        <taxon>Fasciolidae</taxon>
        <taxon>Fasciola</taxon>
    </lineage>
</organism>